<dbReference type="AlphaFoldDB" id="A0A9Q8LAT7"/>
<dbReference type="RefSeq" id="XP_047758220.1">
    <property type="nucleotide sequence ID" value="XM_047902838.1"/>
</dbReference>
<dbReference type="Proteomes" id="UP000756132">
    <property type="component" value="Chromosome 2"/>
</dbReference>
<keyword evidence="3" id="KW-1185">Reference proteome</keyword>
<evidence type="ECO:0000313" key="3">
    <source>
        <dbReference type="Proteomes" id="UP000756132"/>
    </source>
</evidence>
<gene>
    <name evidence="2" type="ORF">CLAFUR5_03690</name>
</gene>
<organism evidence="2 3">
    <name type="scientific">Passalora fulva</name>
    <name type="common">Tomato leaf mold</name>
    <name type="synonym">Cladosporium fulvum</name>
    <dbReference type="NCBI Taxonomy" id="5499"/>
    <lineage>
        <taxon>Eukaryota</taxon>
        <taxon>Fungi</taxon>
        <taxon>Dikarya</taxon>
        <taxon>Ascomycota</taxon>
        <taxon>Pezizomycotina</taxon>
        <taxon>Dothideomycetes</taxon>
        <taxon>Dothideomycetidae</taxon>
        <taxon>Mycosphaerellales</taxon>
        <taxon>Mycosphaerellaceae</taxon>
        <taxon>Fulvia</taxon>
    </lineage>
</organism>
<feature type="region of interest" description="Disordered" evidence="1">
    <location>
        <begin position="317"/>
        <end position="339"/>
    </location>
</feature>
<sequence length="339" mass="37929">MAAPPAVPAPAAAAPPTPAALPFTTGPDCHDRAYQTNRTTPCSDRPGHSHWRKHYCTHINTYHDRNYRVCGACSDNTDAQPWAQQGHIDIMQIGFPGNNPFTPPAPGAAGGFPWPAGTKGTWTGFLTRLCKQCECLEQQKLWEFVNQTPGQYYRNWRRNNTPTYADWREPGDFPRNKCTCLFKLGTTGPAPGLGGLEDPRMCIRHRMRRWNNIIANRDRNDRWLRSIAIDKNTQELCTASPRRLSSRDCKSTQAYRACRCGSEVETPIQPASAVAGGAEVWQCMGCENLVHVVDPGGPSSQYQGPYDVDNLRETAERACKKSRSRGDVSLRREKLERKV</sequence>
<proteinExistence type="predicted"/>
<name>A0A9Q8LAT7_PASFU</name>
<protein>
    <submittedName>
        <fullName evidence="2">Uncharacterized protein</fullName>
    </submittedName>
</protein>
<dbReference type="EMBL" id="CP090164">
    <property type="protein sequence ID" value="UJO13854.1"/>
    <property type="molecule type" value="Genomic_DNA"/>
</dbReference>
<dbReference type="KEGG" id="ffu:CLAFUR5_03690"/>
<feature type="region of interest" description="Disordered" evidence="1">
    <location>
        <begin position="1"/>
        <end position="30"/>
    </location>
</feature>
<reference evidence="2" key="2">
    <citation type="journal article" date="2022" name="Microb. Genom.">
        <title>A chromosome-scale genome assembly of the tomato pathogen Cladosporium fulvum reveals a compartmentalized genome architecture and the presence of a dispensable chromosome.</title>
        <authorList>
            <person name="Zaccaron A.Z."/>
            <person name="Chen L.H."/>
            <person name="Samaras A."/>
            <person name="Stergiopoulos I."/>
        </authorList>
    </citation>
    <scope>NUCLEOTIDE SEQUENCE</scope>
    <source>
        <strain evidence="2">Race5_Kim</strain>
    </source>
</reference>
<reference evidence="2" key="1">
    <citation type="submission" date="2021-12" db="EMBL/GenBank/DDBJ databases">
        <authorList>
            <person name="Zaccaron A."/>
            <person name="Stergiopoulos I."/>
        </authorList>
    </citation>
    <scope>NUCLEOTIDE SEQUENCE</scope>
    <source>
        <strain evidence="2">Race5_Kim</strain>
    </source>
</reference>
<dbReference type="GeneID" id="71983568"/>
<evidence type="ECO:0000313" key="2">
    <source>
        <dbReference type="EMBL" id="UJO13854.1"/>
    </source>
</evidence>
<accession>A0A9Q8LAT7</accession>
<evidence type="ECO:0000256" key="1">
    <source>
        <dbReference type="SAM" id="MobiDB-lite"/>
    </source>
</evidence>
<feature type="compositionally biased region" description="Pro residues" evidence="1">
    <location>
        <begin position="1"/>
        <end position="19"/>
    </location>
</feature>